<organism evidence="2 3">
    <name type="scientific">Hirschia litorea</name>
    <dbReference type="NCBI Taxonomy" id="1199156"/>
    <lineage>
        <taxon>Bacteria</taxon>
        <taxon>Pseudomonadati</taxon>
        <taxon>Pseudomonadota</taxon>
        <taxon>Alphaproteobacteria</taxon>
        <taxon>Hyphomonadales</taxon>
        <taxon>Hyphomonadaceae</taxon>
        <taxon>Hirschia</taxon>
    </lineage>
</organism>
<feature type="compositionally biased region" description="Low complexity" evidence="1">
    <location>
        <begin position="1"/>
        <end position="12"/>
    </location>
</feature>
<accession>A0ABW2IKM4</accession>
<feature type="region of interest" description="Disordered" evidence="1">
    <location>
        <begin position="1"/>
        <end position="24"/>
    </location>
</feature>
<gene>
    <name evidence="2" type="ORF">ACFQS8_08730</name>
</gene>
<evidence type="ECO:0000256" key="1">
    <source>
        <dbReference type="SAM" id="MobiDB-lite"/>
    </source>
</evidence>
<sequence length="196" mass="21953">MASSSAHNANSHTPTHAQDGDQIKRVQWRVQVDGTVYGPYPRSRLIDFLREGRVSASTMLACGSDNAFYRADEHPNIRWNFHGNTENTSRANEANANDAEAPQLCNYFISGKLVSEHYNFELVLNRAGKFARAGSNMWVLRSRITLPQLRNQLSAVMGKDDQFVIVNASKGRLAWFNLGAEPDIAVRGVWDSELED</sequence>
<proteinExistence type="predicted"/>
<protein>
    <recommendedName>
        <fullName evidence="4">GYF domain-containing protein</fullName>
    </recommendedName>
</protein>
<evidence type="ECO:0008006" key="4">
    <source>
        <dbReference type="Google" id="ProtNLM"/>
    </source>
</evidence>
<evidence type="ECO:0000313" key="2">
    <source>
        <dbReference type="EMBL" id="MFC7291696.1"/>
    </source>
</evidence>
<name>A0ABW2IKM4_9PROT</name>
<keyword evidence="3" id="KW-1185">Reference proteome</keyword>
<reference evidence="3" key="1">
    <citation type="journal article" date="2019" name="Int. J. Syst. Evol. Microbiol.">
        <title>The Global Catalogue of Microorganisms (GCM) 10K type strain sequencing project: providing services to taxonomists for standard genome sequencing and annotation.</title>
        <authorList>
            <consortium name="The Broad Institute Genomics Platform"/>
            <consortium name="The Broad Institute Genome Sequencing Center for Infectious Disease"/>
            <person name="Wu L."/>
            <person name="Ma J."/>
        </authorList>
    </citation>
    <scope>NUCLEOTIDE SEQUENCE [LARGE SCALE GENOMIC DNA]</scope>
    <source>
        <strain evidence="3">CCUG 51308</strain>
    </source>
</reference>
<dbReference type="Proteomes" id="UP001596492">
    <property type="component" value="Unassembled WGS sequence"/>
</dbReference>
<dbReference type="EMBL" id="JBHTBR010000005">
    <property type="protein sequence ID" value="MFC7291696.1"/>
    <property type="molecule type" value="Genomic_DNA"/>
</dbReference>
<comment type="caution">
    <text evidence="2">The sequence shown here is derived from an EMBL/GenBank/DDBJ whole genome shotgun (WGS) entry which is preliminary data.</text>
</comment>
<evidence type="ECO:0000313" key="3">
    <source>
        <dbReference type="Proteomes" id="UP001596492"/>
    </source>
</evidence>
<dbReference type="RefSeq" id="WP_382166940.1">
    <property type="nucleotide sequence ID" value="NZ_JBHTBR010000005.1"/>
</dbReference>